<evidence type="ECO:0000259" key="2">
    <source>
        <dbReference type="Pfam" id="PF17648"/>
    </source>
</evidence>
<gene>
    <name evidence="3" type="ORF">SAMN05444320_105368</name>
</gene>
<sequence length="187" mass="20209">MRAITRRSLPLSLPVRAGERPRTGPRVPHVQLTQTSPPALREELTRGMARAFPRTTTGPSEISDPARMRPWIAALFPGAPVADDIPDEKAVALFLDGVAPAPGSVLLPPRLTAEVAHVHPDGSLHLALSAPDQRELLAQGWGERHPLHSPQVNVVMLYAPRTTQELDVARAVLRAAYRYARGDATAG</sequence>
<name>A0A1M5FCD9_STRHI</name>
<protein>
    <recommendedName>
        <fullName evidence="2">Luciferase domain-containing protein</fullName>
    </recommendedName>
</protein>
<dbReference type="InterPro" id="IPR048273">
    <property type="entry name" value="Luciferase"/>
</dbReference>
<reference evidence="3 4" key="1">
    <citation type="submission" date="2016-11" db="EMBL/GenBank/DDBJ databases">
        <authorList>
            <person name="Jaros S."/>
            <person name="Januszkiewicz K."/>
            <person name="Wedrychowicz H."/>
        </authorList>
    </citation>
    <scope>NUCLEOTIDE SEQUENCE [LARGE SCALE GENOMIC DNA]</scope>
    <source>
        <strain evidence="3 4">DSM 44523</strain>
    </source>
</reference>
<evidence type="ECO:0000313" key="4">
    <source>
        <dbReference type="Proteomes" id="UP000184501"/>
    </source>
</evidence>
<proteinExistence type="predicted"/>
<feature type="domain" description="Luciferase" evidence="2">
    <location>
        <begin position="114"/>
        <end position="176"/>
    </location>
</feature>
<organism evidence="3 4">
    <name type="scientific">Streptoalloteichus hindustanus</name>
    <dbReference type="NCBI Taxonomy" id="2017"/>
    <lineage>
        <taxon>Bacteria</taxon>
        <taxon>Bacillati</taxon>
        <taxon>Actinomycetota</taxon>
        <taxon>Actinomycetes</taxon>
        <taxon>Pseudonocardiales</taxon>
        <taxon>Pseudonocardiaceae</taxon>
        <taxon>Streptoalloteichus</taxon>
    </lineage>
</organism>
<dbReference type="Pfam" id="PF17648">
    <property type="entry name" value="Luciferase"/>
    <property type="match status" value="1"/>
</dbReference>
<dbReference type="AlphaFoldDB" id="A0A1M5FCD9"/>
<dbReference type="Proteomes" id="UP000184501">
    <property type="component" value="Unassembled WGS sequence"/>
</dbReference>
<dbReference type="PANTHER" id="PTHR38695:SF1">
    <property type="entry name" value="AMINO ACID PERMEASE_ SLC12A DOMAIN-CONTAINING PROTEIN"/>
    <property type="match status" value="1"/>
</dbReference>
<dbReference type="InterPro" id="IPR040841">
    <property type="entry name" value="Luciferase_dom"/>
</dbReference>
<feature type="region of interest" description="Disordered" evidence="1">
    <location>
        <begin position="1"/>
        <end position="31"/>
    </location>
</feature>
<keyword evidence="4" id="KW-1185">Reference proteome</keyword>
<dbReference type="PANTHER" id="PTHR38695">
    <property type="entry name" value="AMINO ACID PERMEASE_ SLC12A DOMAIN-CONTAINING PROTEIN"/>
    <property type="match status" value="1"/>
</dbReference>
<accession>A0A1M5FCD9</accession>
<evidence type="ECO:0000256" key="1">
    <source>
        <dbReference type="SAM" id="MobiDB-lite"/>
    </source>
</evidence>
<evidence type="ECO:0000313" key="3">
    <source>
        <dbReference type="EMBL" id="SHF89078.1"/>
    </source>
</evidence>
<dbReference type="STRING" id="2017.SAMN05444320_105368"/>
<dbReference type="EMBL" id="FQVN01000005">
    <property type="protein sequence ID" value="SHF89078.1"/>
    <property type="molecule type" value="Genomic_DNA"/>
</dbReference>